<organism evidence="4 5">
    <name type="scientific">Lacipirellula parvula</name>
    <dbReference type="NCBI Taxonomy" id="2650471"/>
    <lineage>
        <taxon>Bacteria</taxon>
        <taxon>Pseudomonadati</taxon>
        <taxon>Planctomycetota</taxon>
        <taxon>Planctomycetia</taxon>
        <taxon>Pirellulales</taxon>
        <taxon>Lacipirellulaceae</taxon>
        <taxon>Lacipirellula</taxon>
    </lineage>
</organism>
<dbReference type="SUPFAM" id="SSF50998">
    <property type="entry name" value="Quinoprotein alcohol dehydrogenase-like"/>
    <property type="match status" value="1"/>
</dbReference>
<feature type="transmembrane region" description="Helical" evidence="2">
    <location>
        <begin position="47"/>
        <end position="67"/>
    </location>
</feature>
<proteinExistence type="predicted"/>
<dbReference type="Gene3D" id="2.130.10.10">
    <property type="entry name" value="YVTN repeat-like/Quinoprotein amine dehydrogenase"/>
    <property type="match status" value="2"/>
</dbReference>
<dbReference type="Pfam" id="PF13360">
    <property type="entry name" value="PQQ_2"/>
    <property type="match status" value="1"/>
</dbReference>
<evidence type="ECO:0000256" key="2">
    <source>
        <dbReference type="SAM" id="Phobius"/>
    </source>
</evidence>
<name>A0A5K7XGB1_9BACT</name>
<sequence length="595" mass="65219">MNEQQPSEATAARPRAISPVIPLAILALYWGAFLTINYLELAVFQTFLYRLATTLALVIVFAGWWVFNRGASWREKLAIPLVAIASLFVTMAISSPELEAKPLVAPIMFIIGAAVTLATLWIAVTRHASPATRRRGFIALAILMWSPLALIRTSGMSGGALPEMHWRWTPTSEQEFLASRQQKAATGGRGASSTDTATKPLAANQNDWTNFRGPNRDAVLHNVKLNTNWEQTPPKELWRHRIGPGWSSITTAGDRLFTQEQRGDREAVVAIDAKTGEEVWSHEDQARFSEELGGDGPRATPTFADGRLYTLGATGILNCFEAADGTLVWTRDIAKDSGAKLPEWGFTSSPLVVDGRVIVFAGGPEDQSLLAYAAADGQPAWNVASGGHSYSSPQLASFGGKQQVLYLSDKEFTSADPATGKKLWGFSAGHTRTGMPATQPHLIGPDEVMIAFTEAGGTMLLELKPGAEGEEWKIDSKWQSRDLKPYFNDYVRYEDAVYGFDGNIFACIDLKTGKRHWKKGRYGAGQVLLVADQGLLLVLSEEGEAIIVEANPEELKEVARFPVLEGKTWNHPTIVGDRLYVRNAEEIACYELKLQ</sequence>
<dbReference type="InterPro" id="IPR015943">
    <property type="entry name" value="WD40/YVTN_repeat-like_dom_sf"/>
</dbReference>
<feature type="transmembrane region" description="Helical" evidence="2">
    <location>
        <begin position="79"/>
        <end position="97"/>
    </location>
</feature>
<gene>
    <name evidence="4" type="ORF">PLANPX_4709</name>
</gene>
<dbReference type="RefSeq" id="WP_152100547.1">
    <property type="nucleotide sequence ID" value="NZ_AP021861.1"/>
</dbReference>
<feature type="transmembrane region" description="Helical" evidence="2">
    <location>
        <begin position="20"/>
        <end position="41"/>
    </location>
</feature>
<dbReference type="EMBL" id="AP021861">
    <property type="protein sequence ID" value="BBO35097.1"/>
    <property type="molecule type" value="Genomic_DNA"/>
</dbReference>
<keyword evidence="5" id="KW-1185">Reference proteome</keyword>
<evidence type="ECO:0000313" key="4">
    <source>
        <dbReference type="EMBL" id="BBO35097.1"/>
    </source>
</evidence>
<dbReference type="InterPro" id="IPR011047">
    <property type="entry name" value="Quinoprotein_ADH-like_sf"/>
</dbReference>
<reference evidence="5" key="1">
    <citation type="submission" date="2019-10" db="EMBL/GenBank/DDBJ databases">
        <title>Lacipirellula parvula gen. nov., sp. nov., representing a lineage of planctomycetes widespread in freshwater anoxic habitats, and description of the family Lacipirellulaceae.</title>
        <authorList>
            <person name="Dedysh S.N."/>
            <person name="Kulichevskaya I.S."/>
            <person name="Beletsky A.V."/>
            <person name="Rakitin A.L."/>
            <person name="Mardanov A.V."/>
            <person name="Ivanova A.A."/>
            <person name="Saltykova V.X."/>
            <person name="Rijpstra W.I.C."/>
            <person name="Sinninghe Damste J.S."/>
            <person name="Ravin N.V."/>
        </authorList>
    </citation>
    <scope>NUCLEOTIDE SEQUENCE [LARGE SCALE GENOMIC DNA]</scope>
    <source>
        <strain evidence="5">PX69</strain>
    </source>
</reference>
<feature type="region of interest" description="Disordered" evidence="1">
    <location>
        <begin position="178"/>
        <end position="198"/>
    </location>
</feature>
<evidence type="ECO:0000256" key="1">
    <source>
        <dbReference type="SAM" id="MobiDB-lite"/>
    </source>
</evidence>
<evidence type="ECO:0000259" key="3">
    <source>
        <dbReference type="Pfam" id="PF13360"/>
    </source>
</evidence>
<dbReference type="AlphaFoldDB" id="A0A5K7XGB1"/>
<feature type="transmembrane region" description="Helical" evidence="2">
    <location>
        <begin position="103"/>
        <end position="124"/>
    </location>
</feature>
<feature type="transmembrane region" description="Helical" evidence="2">
    <location>
        <begin position="136"/>
        <end position="155"/>
    </location>
</feature>
<feature type="domain" description="Pyrrolo-quinoline quinone repeat" evidence="3">
    <location>
        <begin position="266"/>
        <end position="518"/>
    </location>
</feature>
<dbReference type="KEGG" id="lpav:PLANPX_4709"/>
<protein>
    <recommendedName>
        <fullName evidence="3">Pyrrolo-quinoline quinone repeat domain-containing protein</fullName>
    </recommendedName>
</protein>
<dbReference type="PANTHER" id="PTHR34512:SF30">
    <property type="entry name" value="OUTER MEMBRANE PROTEIN ASSEMBLY FACTOR BAMB"/>
    <property type="match status" value="1"/>
</dbReference>
<accession>A0A5K7XGB1</accession>
<dbReference type="Proteomes" id="UP000326837">
    <property type="component" value="Chromosome"/>
</dbReference>
<keyword evidence="2" id="KW-0472">Membrane</keyword>
<keyword evidence="2" id="KW-1133">Transmembrane helix</keyword>
<dbReference type="PANTHER" id="PTHR34512">
    <property type="entry name" value="CELL SURFACE PROTEIN"/>
    <property type="match status" value="1"/>
</dbReference>
<keyword evidence="2" id="KW-0812">Transmembrane</keyword>
<evidence type="ECO:0000313" key="5">
    <source>
        <dbReference type="Proteomes" id="UP000326837"/>
    </source>
</evidence>
<dbReference type="InterPro" id="IPR002372">
    <property type="entry name" value="PQQ_rpt_dom"/>
</dbReference>